<evidence type="ECO:0000313" key="3">
    <source>
        <dbReference type="Proteomes" id="UP001595897"/>
    </source>
</evidence>
<dbReference type="Proteomes" id="UP001595897">
    <property type="component" value="Unassembled WGS sequence"/>
</dbReference>
<dbReference type="RefSeq" id="WP_382409290.1">
    <property type="nucleotide sequence ID" value="NZ_JBHSGU010000005.1"/>
</dbReference>
<protein>
    <submittedName>
        <fullName evidence="2">TerB family tellurite resistance protein</fullName>
    </submittedName>
</protein>
<dbReference type="Pfam" id="PF05099">
    <property type="entry name" value="TerB"/>
    <property type="match status" value="1"/>
</dbReference>
<dbReference type="SUPFAM" id="SSF158682">
    <property type="entry name" value="TerB-like"/>
    <property type="match status" value="1"/>
</dbReference>
<dbReference type="InterPro" id="IPR007791">
    <property type="entry name" value="DjlA_N"/>
</dbReference>
<keyword evidence="3" id="KW-1185">Reference proteome</keyword>
<dbReference type="CDD" id="cd07313">
    <property type="entry name" value="terB_like_2"/>
    <property type="match status" value="1"/>
</dbReference>
<proteinExistence type="predicted"/>
<accession>A0ABV9LZ73</accession>
<organism evidence="2 3">
    <name type="scientific">Glaciecola siphonariae</name>
    <dbReference type="NCBI Taxonomy" id="521012"/>
    <lineage>
        <taxon>Bacteria</taxon>
        <taxon>Pseudomonadati</taxon>
        <taxon>Pseudomonadota</taxon>
        <taxon>Gammaproteobacteria</taxon>
        <taxon>Alteromonadales</taxon>
        <taxon>Alteromonadaceae</taxon>
        <taxon>Glaciecola</taxon>
    </lineage>
</organism>
<feature type="domain" description="Co-chaperone DjlA N-terminal" evidence="1">
    <location>
        <begin position="27"/>
        <end position="142"/>
    </location>
</feature>
<evidence type="ECO:0000259" key="1">
    <source>
        <dbReference type="Pfam" id="PF05099"/>
    </source>
</evidence>
<name>A0ABV9LZ73_9ALTE</name>
<sequence length="149" mass="17321">MLAKLTSFFKPSSEIETEESKQKKLQEACATLLMEVMRADFEQTEDEKVKIQGLLKDTFTLSESELAELVERSEQSDKESTSVYPFTSLINEHYDYDQRVNLVQLMWKVAYADGNLDKYEDDIIRKVADLLYIRHSDFIKAKLAEAELH</sequence>
<dbReference type="InterPro" id="IPR029024">
    <property type="entry name" value="TerB-like"/>
</dbReference>
<gene>
    <name evidence="2" type="ORF">ACFO4O_13255</name>
</gene>
<evidence type="ECO:0000313" key="2">
    <source>
        <dbReference type="EMBL" id="MFC4701135.1"/>
    </source>
</evidence>
<reference evidence="3" key="1">
    <citation type="journal article" date="2019" name="Int. J. Syst. Evol. Microbiol.">
        <title>The Global Catalogue of Microorganisms (GCM) 10K type strain sequencing project: providing services to taxonomists for standard genome sequencing and annotation.</title>
        <authorList>
            <consortium name="The Broad Institute Genomics Platform"/>
            <consortium name="The Broad Institute Genome Sequencing Center for Infectious Disease"/>
            <person name="Wu L."/>
            <person name="Ma J."/>
        </authorList>
    </citation>
    <scope>NUCLEOTIDE SEQUENCE [LARGE SCALE GENOMIC DNA]</scope>
    <source>
        <strain evidence="3">KACC 12507</strain>
    </source>
</reference>
<dbReference type="Gene3D" id="1.10.3680.10">
    <property type="entry name" value="TerB-like"/>
    <property type="match status" value="1"/>
</dbReference>
<comment type="caution">
    <text evidence="2">The sequence shown here is derived from an EMBL/GenBank/DDBJ whole genome shotgun (WGS) entry which is preliminary data.</text>
</comment>
<dbReference type="EMBL" id="JBHSGU010000005">
    <property type="protein sequence ID" value="MFC4701135.1"/>
    <property type="molecule type" value="Genomic_DNA"/>
</dbReference>